<organism evidence="2 3">
    <name type="scientific">Eumeta variegata</name>
    <name type="common">Bagworm moth</name>
    <name type="synonym">Eumeta japonica</name>
    <dbReference type="NCBI Taxonomy" id="151549"/>
    <lineage>
        <taxon>Eukaryota</taxon>
        <taxon>Metazoa</taxon>
        <taxon>Ecdysozoa</taxon>
        <taxon>Arthropoda</taxon>
        <taxon>Hexapoda</taxon>
        <taxon>Insecta</taxon>
        <taxon>Pterygota</taxon>
        <taxon>Neoptera</taxon>
        <taxon>Endopterygota</taxon>
        <taxon>Lepidoptera</taxon>
        <taxon>Glossata</taxon>
        <taxon>Ditrysia</taxon>
        <taxon>Tineoidea</taxon>
        <taxon>Psychidae</taxon>
        <taxon>Oiketicinae</taxon>
        <taxon>Eumeta</taxon>
    </lineage>
</organism>
<evidence type="ECO:0000313" key="2">
    <source>
        <dbReference type="EMBL" id="GBP81574.1"/>
    </source>
</evidence>
<name>A0A4C1Z3G1_EUMVA</name>
<reference evidence="2 3" key="1">
    <citation type="journal article" date="2019" name="Commun. Biol.">
        <title>The bagworm genome reveals a unique fibroin gene that provides high tensile strength.</title>
        <authorList>
            <person name="Kono N."/>
            <person name="Nakamura H."/>
            <person name="Ohtoshi R."/>
            <person name="Tomita M."/>
            <person name="Numata K."/>
            <person name="Arakawa K."/>
        </authorList>
    </citation>
    <scope>NUCLEOTIDE SEQUENCE [LARGE SCALE GENOMIC DNA]</scope>
</reference>
<dbReference type="Proteomes" id="UP000299102">
    <property type="component" value="Unassembled WGS sequence"/>
</dbReference>
<dbReference type="AlphaFoldDB" id="A0A4C1Z3G1"/>
<feature type="signal peptide" evidence="1">
    <location>
        <begin position="1"/>
        <end position="21"/>
    </location>
</feature>
<gene>
    <name evidence="2" type="ORF">EVAR_52473_1</name>
</gene>
<keyword evidence="3" id="KW-1185">Reference proteome</keyword>
<comment type="caution">
    <text evidence="2">The sequence shown here is derived from an EMBL/GenBank/DDBJ whole genome shotgun (WGS) entry which is preliminary data.</text>
</comment>
<sequence length="391" mass="40848">MWAQCWSGLGGFLCWLSAGRGWQAFYAGPVQVGAGKRSMLAQCGSGLASAVCWPSAGRGLASVICLPSAGRGWQAFYVGSVRVRGWGLSMLAQCGPEAGKLSILAQCGSGLASVICLPSADRELAFYVGSGLGAFYAGPVRAGGWQAFYTGPVRIGGWQALYVYLVRIGSWQAFYVGSGAGGFLCWPSAGRRLCGSGAGGLSMLTQCGSGAGKLSMLAQCVSGAGKLSILVQCESGAGKRSMFAQCGSGAGKLSILAQCGSGAGKRSMLAPIVGDIRDRRLDIPSKCVFLFIEPPLTLICSLHPRCKSIINTSQTSLRRVRIKIISNITELASRPPLRMPANRINYSSFTLLDLAVQPNFVCTFSSDLGNVPAPRLAFVAMKPPVTALNCT</sequence>
<evidence type="ECO:0000313" key="3">
    <source>
        <dbReference type="Proteomes" id="UP000299102"/>
    </source>
</evidence>
<feature type="chain" id="PRO_5020035015" evidence="1">
    <location>
        <begin position="22"/>
        <end position="391"/>
    </location>
</feature>
<protein>
    <submittedName>
        <fullName evidence="2">Uncharacterized protein</fullName>
    </submittedName>
</protein>
<accession>A0A4C1Z3G1</accession>
<proteinExistence type="predicted"/>
<evidence type="ECO:0000256" key="1">
    <source>
        <dbReference type="SAM" id="SignalP"/>
    </source>
</evidence>
<dbReference type="EMBL" id="BGZK01001518">
    <property type="protein sequence ID" value="GBP81574.1"/>
    <property type="molecule type" value="Genomic_DNA"/>
</dbReference>
<keyword evidence="1" id="KW-0732">Signal</keyword>